<organism evidence="9 10">
    <name type="scientific">Clytia hemisphaerica</name>
    <dbReference type="NCBI Taxonomy" id="252671"/>
    <lineage>
        <taxon>Eukaryota</taxon>
        <taxon>Metazoa</taxon>
        <taxon>Cnidaria</taxon>
        <taxon>Hydrozoa</taxon>
        <taxon>Hydroidolina</taxon>
        <taxon>Leptothecata</taxon>
        <taxon>Obeliida</taxon>
        <taxon>Clytiidae</taxon>
        <taxon>Clytia</taxon>
    </lineage>
</organism>
<dbReference type="InterPro" id="IPR036383">
    <property type="entry name" value="TSP1_rpt_sf"/>
</dbReference>
<dbReference type="InterPro" id="IPR000884">
    <property type="entry name" value="TSP1_rpt"/>
</dbReference>
<dbReference type="OrthoDB" id="5989160at2759"/>
<evidence type="ECO:0000256" key="2">
    <source>
        <dbReference type="ARBA" id="ARBA00004613"/>
    </source>
</evidence>
<keyword evidence="4" id="KW-0812">Transmembrane</keyword>
<evidence type="ECO:0000313" key="9">
    <source>
        <dbReference type="EnsemblMetazoa" id="CLYHEMP018459.2"/>
    </source>
</evidence>
<dbReference type="SMART" id="SM00209">
    <property type="entry name" value="TSP1"/>
    <property type="match status" value="1"/>
</dbReference>
<dbReference type="AlphaFoldDB" id="A0A7M5X7H7"/>
<dbReference type="Pfam" id="PF00090">
    <property type="entry name" value="TSP_1"/>
    <property type="match status" value="1"/>
</dbReference>
<dbReference type="InterPro" id="IPR052065">
    <property type="entry name" value="Compl_asym_regulator"/>
</dbReference>
<evidence type="ECO:0000256" key="3">
    <source>
        <dbReference type="ARBA" id="ARBA00022525"/>
    </source>
</evidence>
<name>A0A7M5X7H7_9CNID</name>
<dbReference type="EnsemblMetazoa" id="CLYHEMT018459.2">
    <property type="protein sequence ID" value="CLYHEMP018459.2"/>
    <property type="gene ID" value="CLYHEMG018459"/>
</dbReference>
<evidence type="ECO:0000256" key="8">
    <source>
        <dbReference type="ARBA" id="ARBA00023157"/>
    </source>
</evidence>
<keyword evidence="7" id="KW-1133">Transmembrane helix</keyword>
<proteinExistence type="predicted"/>
<dbReference type="PANTHER" id="PTHR22906">
    <property type="entry name" value="PROPERDIN"/>
    <property type="match status" value="1"/>
</dbReference>
<evidence type="ECO:0000256" key="7">
    <source>
        <dbReference type="ARBA" id="ARBA00022989"/>
    </source>
</evidence>
<dbReference type="GO" id="GO:0016020">
    <property type="term" value="C:membrane"/>
    <property type="evidence" value="ECO:0007669"/>
    <property type="project" value="UniProtKB-SubCell"/>
</dbReference>
<keyword evidence="7" id="KW-0472">Membrane</keyword>
<keyword evidence="3" id="KW-0964">Secreted</keyword>
<evidence type="ECO:0000256" key="4">
    <source>
        <dbReference type="ARBA" id="ARBA00022692"/>
    </source>
</evidence>
<dbReference type="FunFam" id="2.20.100.10:FF:000007">
    <property type="entry name" value="Thrombospondin 1"/>
    <property type="match status" value="1"/>
</dbReference>
<evidence type="ECO:0000256" key="6">
    <source>
        <dbReference type="ARBA" id="ARBA00022737"/>
    </source>
</evidence>
<dbReference type="SUPFAM" id="SSF82895">
    <property type="entry name" value="TSP-1 type 1 repeat"/>
    <property type="match status" value="1"/>
</dbReference>
<accession>A0A7M5X7H7</accession>
<dbReference type="Gene3D" id="2.20.100.10">
    <property type="entry name" value="Thrombospondin type-1 (TSP1) repeat"/>
    <property type="match status" value="1"/>
</dbReference>
<dbReference type="PROSITE" id="PS50092">
    <property type="entry name" value="TSP1"/>
    <property type="match status" value="1"/>
</dbReference>
<dbReference type="Proteomes" id="UP000594262">
    <property type="component" value="Unplaced"/>
</dbReference>
<keyword evidence="5" id="KW-0732">Signal</keyword>
<reference evidence="9" key="1">
    <citation type="submission" date="2021-01" db="UniProtKB">
        <authorList>
            <consortium name="EnsemblMetazoa"/>
        </authorList>
    </citation>
    <scope>IDENTIFICATION</scope>
</reference>
<keyword evidence="10" id="KW-1185">Reference proteome</keyword>
<evidence type="ECO:0000313" key="10">
    <source>
        <dbReference type="Proteomes" id="UP000594262"/>
    </source>
</evidence>
<dbReference type="PANTHER" id="PTHR22906:SF43">
    <property type="entry name" value="PROPERDIN"/>
    <property type="match status" value="1"/>
</dbReference>
<evidence type="ECO:0000256" key="1">
    <source>
        <dbReference type="ARBA" id="ARBA00004167"/>
    </source>
</evidence>
<dbReference type="PRINTS" id="PR01705">
    <property type="entry name" value="TSP1REPEAT"/>
</dbReference>
<evidence type="ECO:0000256" key="5">
    <source>
        <dbReference type="ARBA" id="ARBA00022729"/>
    </source>
</evidence>
<keyword evidence="6" id="KW-0677">Repeat</keyword>
<keyword evidence="8" id="KW-1015">Disulfide bond</keyword>
<comment type="subcellular location">
    <subcellularLocation>
        <location evidence="1">Membrane</location>
        <topology evidence="1">Single-pass membrane protein</topology>
    </subcellularLocation>
    <subcellularLocation>
        <location evidence="2">Secreted</location>
    </subcellularLocation>
</comment>
<sequence length="170" mass="18475">YSALVNGSWSEWEAWSSCSVTCGEGSQTRQRVCDNPTPAHGGNNCKGDNEEIQICNENPCQGTITTVTSQKSSYKKCTDICKVNACASDIHAFKGCRGMFSCSHGCKIRELGIEVEDCVTHCNGRSGCTVDIRNHVFHLCETCNRNGCTPSDSPTIDECLIGCHSYGVEF</sequence>
<protein>
    <submittedName>
        <fullName evidence="9">Uncharacterized protein</fullName>
    </submittedName>
</protein>